<keyword evidence="4" id="KW-1185">Reference proteome</keyword>
<comment type="caution">
    <text evidence="3">The sequence shown here is derived from an EMBL/GenBank/DDBJ whole genome shotgun (WGS) entry which is preliminary data.</text>
</comment>
<feature type="coiled-coil region" evidence="1">
    <location>
        <begin position="98"/>
        <end position="125"/>
    </location>
</feature>
<reference evidence="3" key="1">
    <citation type="submission" date="2019-09" db="EMBL/GenBank/DDBJ databases">
        <title>Draft genome information of white flower Hibiscus syriacus.</title>
        <authorList>
            <person name="Kim Y.-M."/>
        </authorList>
    </citation>
    <scope>NUCLEOTIDE SEQUENCE [LARGE SCALE GENOMIC DNA]</scope>
    <source>
        <strain evidence="3">YM2019G1</strain>
    </source>
</reference>
<proteinExistence type="predicted"/>
<dbReference type="PANTHER" id="PTHR31105:SF58">
    <property type="entry name" value="G-LIKE PROTEIN, PUTATIVE (DUF3133)-RELATED"/>
    <property type="match status" value="1"/>
</dbReference>
<dbReference type="EMBL" id="VEPZ02001284">
    <property type="protein sequence ID" value="KAE8682367.1"/>
    <property type="molecule type" value="Genomic_DNA"/>
</dbReference>
<feature type="region of interest" description="Disordered" evidence="2">
    <location>
        <begin position="134"/>
        <end position="159"/>
    </location>
</feature>
<accession>A0A6A2YSQ1</accession>
<keyword evidence="1" id="KW-0175">Coiled coil</keyword>
<gene>
    <name evidence="3" type="ORF">F3Y22_tig00111250pilonHSYRG00086</name>
</gene>
<dbReference type="Proteomes" id="UP000436088">
    <property type="component" value="Unassembled WGS sequence"/>
</dbReference>
<evidence type="ECO:0000256" key="2">
    <source>
        <dbReference type="SAM" id="MobiDB-lite"/>
    </source>
</evidence>
<evidence type="ECO:0000313" key="3">
    <source>
        <dbReference type="EMBL" id="KAE8682367.1"/>
    </source>
</evidence>
<dbReference type="GO" id="GO:1900150">
    <property type="term" value="P:regulation of defense response to fungus"/>
    <property type="evidence" value="ECO:0007669"/>
    <property type="project" value="InterPro"/>
</dbReference>
<evidence type="ECO:0000256" key="1">
    <source>
        <dbReference type="SAM" id="Coils"/>
    </source>
</evidence>
<dbReference type="InterPro" id="IPR040244">
    <property type="entry name" value="EDR4-like"/>
</dbReference>
<name>A0A6A2YSQ1_HIBSY</name>
<dbReference type="OrthoDB" id="2020426at2759"/>
<protein>
    <submittedName>
        <fullName evidence="3">Uncharacterized protein</fullName>
    </submittedName>
</protein>
<dbReference type="AlphaFoldDB" id="A0A6A2YSQ1"/>
<organism evidence="3 4">
    <name type="scientific">Hibiscus syriacus</name>
    <name type="common">Rose of Sharon</name>
    <dbReference type="NCBI Taxonomy" id="106335"/>
    <lineage>
        <taxon>Eukaryota</taxon>
        <taxon>Viridiplantae</taxon>
        <taxon>Streptophyta</taxon>
        <taxon>Embryophyta</taxon>
        <taxon>Tracheophyta</taxon>
        <taxon>Spermatophyta</taxon>
        <taxon>Magnoliopsida</taxon>
        <taxon>eudicotyledons</taxon>
        <taxon>Gunneridae</taxon>
        <taxon>Pentapetalae</taxon>
        <taxon>rosids</taxon>
        <taxon>malvids</taxon>
        <taxon>Malvales</taxon>
        <taxon>Malvaceae</taxon>
        <taxon>Malvoideae</taxon>
        <taxon>Hibiscus</taxon>
    </lineage>
</organism>
<dbReference type="PANTHER" id="PTHR31105">
    <property type="entry name" value="EXTRA-LARGE G-PROTEIN-LIKE"/>
    <property type="match status" value="1"/>
</dbReference>
<sequence>MSMNKDKIASSIGREHEGFDSDFGYTSGSQREGQISEWQVGKQEEMDGFPRIPRTDAEDVRFSISNHSDEGTSDHLLDSLFRYAESLKAQMDRDGSGRILHDEDRARLLRKLDELKEQLSRACVVVDKPKEKVPVDGRVAPPESYEGADSWFPNGSSGSQKPPIPFYGLDKHADRAEPSYFSHFPKQFAYPVGNEMTRHGLYPPTHNPNYVPAYGNAFGPQLLGRTSHQLAGASEQQPPHPYFPRENIDSNRDAFMQYLQSSVLHHAISAKFGAIRPGHYWYDFRAGFWGVLGGPCLGIIHPCIEEFNYPMPGNCAGGTTGVFVNGRELHQKDLDLLASRGLPIDRDRFYIIEISGKVLDEDTGAELHSLGKLAPTVEKAKRGFGMKVPRAAHRSFESV</sequence>
<feature type="region of interest" description="Disordered" evidence="2">
    <location>
        <begin position="1"/>
        <end position="57"/>
    </location>
</feature>
<evidence type="ECO:0000313" key="4">
    <source>
        <dbReference type="Proteomes" id="UP000436088"/>
    </source>
</evidence>
<feature type="compositionally biased region" description="Polar residues" evidence="2">
    <location>
        <begin position="24"/>
        <end position="37"/>
    </location>
</feature>
<feature type="compositionally biased region" description="Basic and acidic residues" evidence="2">
    <location>
        <begin position="1"/>
        <end position="19"/>
    </location>
</feature>